<evidence type="ECO:0000259" key="2">
    <source>
        <dbReference type="SMART" id="SM00245"/>
    </source>
</evidence>
<sequence>MFRKLVIYMVLMASVHLTFSAFAKPPFEKTLVDIEKAMQTYHYSPQELNSPEYKKMQAKMRALAESATSKKEFIDGFNHMWWEGPFSHVRIDEANQSAEALAEFLDKMNVGGNGAILTWEGNVAVLTVNTMMGQDTIKQIDAAYDEINQMNAAALIIDLRQNNGGAFAVKPLVSHLIESPIDSGVFVSQAWNANNSNPPTAKDMKELAAWEGWSIKAFWEDAQNNNITRIQFQPATPYFGGRVFVLISKTTASAGELAADALLALPNATLIGETTAGEMLSQKMYDVAGGFQIFLPIADYYSVNSGRIEGNGVKPHISVPSTDAMDVALSTITDCCLNQ</sequence>
<dbReference type="SMART" id="SM00245">
    <property type="entry name" value="TSPc"/>
    <property type="match status" value="1"/>
</dbReference>
<comment type="caution">
    <text evidence="3">The sequence shown here is derived from an EMBL/GenBank/DDBJ whole genome shotgun (WGS) entry which is preliminary data.</text>
</comment>
<dbReference type="AlphaFoldDB" id="A0A3D8M688"/>
<dbReference type="GO" id="GO:0008236">
    <property type="term" value="F:serine-type peptidase activity"/>
    <property type="evidence" value="ECO:0007669"/>
    <property type="project" value="InterPro"/>
</dbReference>
<proteinExistence type="predicted"/>
<gene>
    <name evidence="3" type="ORF">DXV75_11205</name>
</gene>
<accession>A0A3D8M688</accession>
<dbReference type="GO" id="GO:0006508">
    <property type="term" value="P:proteolysis"/>
    <property type="evidence" value="ECO:0007669"/>
    <property type="project" value="InterPro"/>
</dbReference>
<dbReference type="Gene3D" id="3.90.226.10">
    <property type="entry name" value="2-enoyl-CoA Hydratase, Chain A, domain 1"/>
    <property type="match status" value="1"/>
</dbReference>
<evidence type="ECO:0000313" key="3">
    <source>
        <dbReference type="EMBL" id="RDV25176.1"/>
    </source>
</evidence>
<keyword evidence="1" id="KW-0732">Signal</keyword>
<reference evidence="4" key="1">
    <citation type="submission" date="2018-08" db="EMBL/GenBank/DDBJ databases">
        <authorList>
            <person name="Zhang J."/>
            <person name="Du Z.-J."/>
        </authorList>
    </citation>
    <scope>NUCLEOTIDE SEQUENCE [LARGE SCALE GENOMIC DNA]</scope>
    <source>
        <strain evidence="4">KCTC 52655</strain>
    </source>
</reference>
<dbReference type="Proteomes" id="UP000256561">
    <property type="component" value="Unassembled WGS sequence"/>
</dbReference>
<dbReference type="PANTHER" id="PTHR11261">
    <property type="entry name" value="INTERPHOTORECEPTOR RETINOID-BINDING PROTEIN"/>
    <property type="match status" value="1"/>
</dbReference>
<name>A0A3D8M688_9ALTE</name>
<organism evidence="3 4">
    <name type="scientific">Alteromonas aestuariivivens</name>
    <dbReference type="NCBI Taxonomy" id="1938339"/>
    <lineage>
        <taxon>Bacteria</taxon>
        <taxon>Pseudomonadati</taxon>
        <taxon>Pseudomonadota</taxon>
        <taxon>Gammaproteobacteria</taxon>
        <taxon>Alteromonadales</taxon>
        <taxon>Alteromonadaceae</taxon>
        <taxon>Alteromonas/Salinimonas group</taxon>
        <taxon>Alteromonas</taxon>
    </lineage>
</organism>
<dbReference type="OrthoDB" id="9758793at2"/>
<feature type="domain" description="Tail specific protease" evidence="2">
    <location>
        <begin position="97"/>
        <end position="320"/>
    </location>
</feature>
<dbReference type="InterPro" id="IPR029045">
    <property type="entry name" value="ClpP/crotonase-like_dom_sf"/>
</dbReference>
<keyword evidence="4" id="KW-1185">Reference proteome</keyword>
<evidence type="ECO:0000256" key="1">
    <source>
        <dbReference type="SAM" id="SignalP"/>
    </source>
</evidence>
<feature type="chain" id="PRO_5017711629" description="Tail specific protease domain-containing protein" evidence="1">
    <location>
        <begin position="24"/>
        <end position="339"/>
    </location>
</feature>
<dbReference type="SUPFAM" id="SSF52096">
    <property type="entry name" value="ClpP/crotonase"/>
    <property type="match status" value="1"/>
</dbReference>
<dbReference type="EMBL" id="QRHA01000007">
    <property type="protein sequence ID" value="RDV25176.1"/>
    <property type="molecule type" value="Genomic_DNA"/>
</dbReference>
<protein>
    <recommendedName>
        <fullName evidence="2">Tail specific protease domain-containing protein</fullName>
    </recommendedName>
</protein>
<feature type="signal peptide" evidence="1">
    <location>
        <begin position="1"/>
        <end position="23"/>
    </location>
</feature>
<dbReference type="Pfam" id="PF03572">
    <property type="entry name" value="Peptidase_S41"/>
    <property type="match status" value="1"/>
</dbReference>
<dbReference type="InterPro" id="IPR005151">
    <property type="entry name" value="Tail-specific_protease"/>
</dbReference>
<evidence type="ECO:0000313" key="4">
    <source>
        <dbReference type="Proteomes" id="UP000256561"/>
    </source>
</evidence>
<dbReference type="PANTHER" id="PTHR11261:SF3">
    <property type="entry name" value="RETINOL-BINDING PROTEIN 3"/>
    <property type="match status" value="1"/>
</dbReference>
<dbReference type="RefSeq" id="WP_115593508.1">
    <property type="nucleotide sequence ID" value="NZ_QRHA01000007.1"/>
</dbReference>